<comment type="function">
    <text evidence="10">Interacts with outer membrane receptor proteins that carry out high-affinity binding and energy dependent uptake into the periplasmic space of specific substrates. It could act to transduce energy from the cytoplasmic membrane to specific energy-requiring processes in the outer membrane, resulting in the release into the periplasm of ligands bound by these outer membrane proteins.</text>
</comment>
<dbReference type="PROSITE" id="PS51257">
    <property type="entry name" value="PROKAR_LIPOPROTEIN"/>
    <property type="match status" value="1"/>
</dbReference>
<evidence type="ECO:0000313" key="13">
    <source>
        <dbReference type="EMBL" id="MCL1045895.1"/>
    </source>
</evidence>
<keyword evidence="8" id="KW-1133">Transmembrane helix</keyword>
<protein>
    <recommendedName>
        <fullName evidence="10">Protein TonB</fullName>
    </recommendedName>
</protein>
<keyword evidence="14" id="KW-1185">Reference proteome</keyword>
<comment type="similarity">
    <text evidence="2 10">Belongs to the TonB family.</text>
</comment>
<accession>A0ABT0KPX9</accession>
<dbReference type="SUPFAM" id="SSF74653">
    <property type="entry name" value="TolA/TonB C-terminal domain"/>
    <property type="match status" value="1"/>
</dbReference>
<evidence type="ECO:0000256" key="10">
    <source>
        <dbReference type="RuleBase" id="RU362123"/>
    </source>
</evidence>
<feature type="signal peptide" evidence="11">
    <location>
        <begin position="1"/>
        <end position="26"/>
    </location>
</feature>
<dbReference type="NCBIfam" id="TIGR01352">
    <property type="entry name" value="tonB_Cterm"/>
    <property type="match status" value="1"/>
</dbReference>
<keyword evidence="9" id="KW-0472">Membrane</keyword>
<dbReference type="InterPro" id="IPR006260">
    <property type="entry name" value="TonB/TolA_C"/>
</dbReference>
<dbReference type="PANTHER" id="PTHR33446:SF14">
    <property type="entry name" value="PROTEIN TONB"/>
    <property type="match status" value="1"/>
</dbReference>
<keyword evidence="3 10" id="KW-0813">Transport</keyword>
<proteinExistence type="inferred from homology"/>
<keyword evidence="5 10" id="KW-0997">Cell inner membrane</keyword>
<dbReference type="Gene3D" id="3.30.1150.10">
    <property type="match status" value="1"/>
</dbReference>
<dbReference type="InterPro" id="IPR037682">
    <property type="entry name" value="TonB_C"/>
</dbReference>
<dbReference type="RefSeq" id="WP_248955752.1">
    <property type="nucleotide sequence ID" value="NZ_JAKIKU010000005.1"/>
</dbReference>
<dbReference type="Pfam" id="PF03544">
    <property type="entry name" value="TonB_C"/>
    <property type="match status" value="1"/>
</dbReference>
<dbReference type="PRINTS" id="PR01374">
    <property type="entry name" value="TONBPROTEIN"/>
</dbReference>
<keyword evidence="4 10" id="KW-1003">Cell membrane</keyword>
<sequence>MIKSGSQLACISLLAGCLCFSTYTFASSQDFTQAYQAYNQAVTAGDKQQTVLSAQQAFDLGKKLYGKDSIDTANLSFNLAIALAENKQDSESQPYFDLTLDLYKSHYGDESIEIIDPLLTYADKTKDIKLAKSLLSEARDIAQDSDKSILYAHTLSASFTKLINSKYDKPSVRRYILKAKQIYSENLPNDAAVLVNARYDSAAVYFADKKYDKAEAELLEVINQYERLEYSHPYELASHAKLVSLYSQRDEPEQATEHCIAIGSMKPWSPDQQQTPIYRVNPKFPQSKAKRRTEGMVQLSFTVDEQGFVINPEILTSKGGKAFETESIKVLKEWRYAPKFVDGKPVKAESTVQLDYTFG</sequence>
<feature type="chain" id="PRO_5045720102" description="Protein TonB" evidence="11">
    <location>
        <begin position="27"/>
        <end position="359"/>
    </location>
</feature>
<evidence type="ECO:0000256" key="2">
    <source>
        <dbReference type="ARBA" id="ARBA00006555"/>
    </source>
</evidence>
<evidence type="ECO:0000256" key="1">
    <source>
        <dbReference type="ARBA" id="ARBA00004383"/>
    </source>
</evidence>
<dbReference type="Gene3D" id="1.25.40.10">
    <property type="entry name" value="Tetratricopeptide repeat domain"/>
    <property type="match status" value="2"/>
</dbReference>
<dbReference type="EMBL" id="JAKIKU010000005">
    <property type="protein sequence ID" value="MCL1045895.1"/>
    <property type="molecule type" value="Genomic_DNA"/>
</dbReference>
<evidence type="ECO:0000256" key="6">
    <source>
        <dbReference type="ARBA" id="ARBA00022692"/>
    </source>
</evidence>
<evidence type="ECO:0000256" key="5">
    <source>
        <dbReference type="ARBA" id="ARBA00022519"/>
    </source>
</evidence>
<keyword evidence="7 10" id="KW-0653">Protein transport</keyword>
<dbReference type="PROSITE" id="PS52015">
    <property type="entry name" value="TONB_CTD"/>
    <property type="match status" value="1"/>
</dbReference>
<feature type="domain" description="TonB C-terminal" evidence="12">
    <location>
        <begin position="269"/>
        <end position="359"/>
    </location>
</feature>
<name>A0ABT0KPX9_9GAMM</name>
<dbReference type="SUPFAM" id="SSF48452">
    <property type="entry name" value="TPR-like"/>
    <property type="match status" value="1"/>
</dbReference>
<gene>
    <name evidence="13" type="ORF">L2737_11220</name>
</gene>
<evidence type="ECO:0000256" key="3">
    <source>
        <dbReference type="ARBA" id="ARBA00022448"/>
    </source>
</evidence>
<dbReference type="InterPro" id="IPR051045">
    <property type="entry name" value="TonB-dependent_transducer"/>
</dbReference>
<keyword evidence="6" id="KW-0812">Transmembrane</keyword>
<dbReference type="PANTHER" id="PTHR33446">
    <property type="entry name" value="PROTEIN TONB-RELATED"/>
    <property type="match status" value="1"/>
</dbReference>
<keyword evidence="11" id="KW-0732">Signal</keyword>
<comment type="caution">
    <text evidence="13">The sequence shown here is derived from an EMBL/GenBank/DDBJ whole genome shotgun (WGS) entry which is preliminary data.</text>
</comment>
<dbReference type="InterPro" id="IPR003538">
    <property type="entry name" value="TonB"/>
</dbReference>
<evidence type="ECO:0000256" key="8">
    <source>
        <dbReference type="ARBA" id="ARBA00022989"/>
    </source>
</evidence>
<evidence type="ECO:0000256" key="4">
    <source>
        <dbReference type="ARBA" id="ARBA00022475"/>
    </source>
</evidence>
<evidence type="ECO:0000256" key="7">
    <source>
        <dbReference type="ARBA" id="ARBA00022927"/>
    </source>
</evidence>
<keyword evidence="10" id="KW-0735">Signal-anchor</keyword>
<dbReference type="Proteomes" id="UP001202134">
    <property type="component" value="Unassembled WGS sequence"/>
</dbReference>
<evidence type="ECO:0000259" key="12">
    <source>
        <dbReference type="PROSITE" id="PS52015"/>
    </source>
</evidence>
<dbReference type="InterPro" id="IPR011990">
    <property type="entry name" value="TPR-like_helical_dom_sf"/>
</dbReference>
<comment type="subcellular location">
    <subcellularLocation>
        <location evidence="1 10">Cell inner membrane</location>
        <topology evidence="1 10">Single-pass membrane protein</topology>
        <orientation evidence="1 10">Periplasmic side</orientation>
    </subcellularLocation>
</comment>
<evidence type="ECO:0000256" key="11">
    <source>
        <dbReference type="SAM" id="SignalP"/>
    </source>
</evidence>
<organism evidence="13 14">
    <name type="scientific">Shewanella electrodiphila</name>
    <dbReference type="NCBI Taxonomy" id="934143"/>
    <lineage>
        <taxon>Bacteria</taxon>
        <taxon>Pseudomonadati</taxon>
        <taxon>Pseudomonadota</taxon>
        <taxon>Gammaproteobacteria</taxon>
        <taxon>Alteromonadales</taxon>
        <taxon>Shewanellaceae</taxon>
        <taxon>Shewanella</taxon>
    </lineage>
</organism>
<evidence type="ECO:0000256" key="9">
    <source>
        <dbReference type="ARBA" id="ARBA00023136"/>
    </source>
</evidence>
<reference evidence="13 14" key="1">
    <citation type="submission" date="2022-01" db="EMBL/GenBank/DDBJ databases">
        <title>Whole genome-based taxonomy of the Shewanellaceae.</title>
        <authorList>
            <person name="Martin-Rodriguez A.J."/>
        </authorList>
    </citation>
    <scope>NUCLEOTIDE SEQUENCE [LARGE SCALE GENOMIC DNA]</scope>
    <source>
        <strain evidence="13 14">DSM 24955</strain>
    </source>
</reference>
<evidence type="ECO:0000313" key="14">
    <source>
        <dbReference type="Proteomes" id="UP001202134"/>
    </source>
</evidence>